<dbReference type="OrthoDB" id="3264363at2759"/>
<gene>
    <name evidence="2" type="ORF">BXZ70DRAFT_965876</name>
</gene>
<dbReference type="AlphaFoldDB" id="A0A8K0XUG1"/>
<comment type="caution">
    <text evidence="2">The sequence shown here is derived from an EMBL/GenBank/DDBJ whole genome shotgun (WGS) entry which is preliminary data.</text>
</comment>
<evidence type="ECO:0000313" key="3">
    <source>
        <dbReference type="Proteomes" id="UP000813824"/>
    </source>
</evidence>
<evidence type="ECO:0000256" key="1">
    <source>
        <dbReference type="SAM" id="MobiDB-lite"/>
    </source>
</evidence>
<dbReference type="Proteomes" id="UP000813824">
    <property type="component" value="Unassembled WGS sequence"/>
</dbReference>
<feature type="region of interest" description="Disordered" evidence="1">
    <location>
        <begin position="1"/>
        <end position="58"/>
    </location>
</feature>
<evidence type="ECO:0000313" key="2">
    <source>
        <dbReference type="EMBL" id="KAH8106997.1"/>
    </source>
</evidence>
<feature type="compositionally biased region" description="Basic and acidic residues" evidence="1">
    <location>
        <begin position="28"/>
        <end position="39"/>
    </location>
</feature>
<protein>
    <submittedName>
        <fullName evidence="2">Uncharacterized protein</fullName>
    </submittedName>
</protein>
<organism evidence="2 3">
    <name type="scientific">Cristinia sonorae</name>
    <dbReference type="NCBI Taxonomy" id="1940300"/>
    <lineage>
        <taxon>Eukaryota</taxon>
        <taxon>Fungi</taxon>
        <taxon>Dikarya</taxon>
        <taxon>Basidiomycota</taxon>
        <taxon>Agaricomycotina</taxon>
        <taxon>Agaricomycetes</taxon>
        <taxon>Agaricomycetidae</taxon>
        <taxon>Agaricales</taxon>
        <taxon>Pleurotineae</taxon>
        <taxon>Stephanosporaceae</taxon>
        <taxon>Cristinia</taxon>
    </lineage>
</organism>
<proteinExistence type="predicted"/>
<name>A0A8K0XUG1_9AGAR</name>
<accession>A0A8K0XUG1</accession>
<keyword evidence="3" id="KW-1185">Reference proteome</keyword>
<feature type="compositionally biased region" description="Acidic residues" evidence="1">
    <location>
        <begin position="256"/>
        <end position="273"/>
    </location>
</feature>
<dbReference type="EMBL" id="JAEVFJ010000002">
    <property type="protein sequence ID" value="KAH8106997.1"/>
    <property type="molecule type" value="Genomic_DNA"/>
</dbReference>
<feature type="region of interest" description="Disordered" evidence="1">
    <location>
        <begin position="229"/>
        <end position="287"/>
    </location>
</feature>
<feature type="compositionally biased region" description="Polar residues" evidence="1">
    <location>
        <begin position="44"/>
        <end position="53"/>
    </location>
</feature>
<feature type="compositionally biased region" description="Polar residues" evidence="1">
    <location>
        <begin position="1"/>
        <end position="25"/>
    </location>
</feature>
<reference evidence="2" key="1">
    <citation type="journal article" date="2021" name="New Phytol.">
        <title>Evolutionary innovations through gain and loss of genes in the ectomycorrhizal Boletales.</title>
        <authorList>
            <person name="Wu G."/>
            <person name="Miyauchi S."/>
            <person name="Morin E."/>
            <person name="Kuo A."/>
            <person name="Drula E."/>
            <person name="Varga T."/>
            <person name="Kohler A."/>
            <person name="Feng B."/>
            <person name="Cao Y."/>
            <person name="Lipzen A."/>
            <person name="Daum C."/>
            <person name="Hundley H."/>
            <person name="Pangilinan J."/>
            <person name="Johnson J."/>
            <person name="Barry K."/>
            <person name="LaButti K."/>
            <person name="Ng V."/>
            <person name="Ahrendt S."/>
            <person name="Min B."/>
            <person name="Choi I.G."/>
            <person name="Park H."/>
            <person name="Plett J.M."/>
            <person name="Magnuson J."/>
            <person name="Spatafora J.W."/>
            <person name="Nagy L.G."/>
            <person name="Henrissat B."/>
            <person name="Grigoriev I.V."/>
            <person name="Yang Z.L."/>
            <person name="Xu J."/>
            <person name="Martin F.M."/>
        </authorList>
    </citation>
    <scope>NUCLEOTIDE SEQUENCE</scope>
    <source>
        <strain evidence="2">KKN 215</strain>
    </source>
</reference>
<sequence length="421" mass="46451">MKRSQGSSSAPGRGGSNSREVNNLLHTLRGEHYRHEQNQRRTTRQTALPSSRYTPPVKQTLPISQIFGEEEDGISEVQVQPHHPPDFRDRDNSGWRKRALSLLFSHVPLMDNRTSTAAHDASTPRIHTRSEDAESTLVSHDIPSLTVLCLRLLVAYCTSPSAFQDVVQYLPSHLRRILLRDAAVHAPLTTSKLYALCEDDDDIAGSGHGHVDGELVVVGPYAWLPKDHFTPSSDPEAGASGVGTANEADGGRGGMDVDDDATEPGIIGDEDSGSWESTSSDRDPPPPLTSLALVLTHLPVPTLFTFPPTITHLALLSLPTLTPIHRLPRLLPLLEFLDLSYNFWLGQPKIVSNNSHNNGSGKAWGDNLLERTEWGRWAHLKVLGLRECGIRNWEVALRKVNEGRWVDVEVVGADLEQNIRK</sequence>